<feature type="chain" id="PRO_5020406609" evidence="1">
    <location>
        <begin position="27"/>
        <end position="147"/>
    </location>
</feature>
<dbReference type="OrthoDB" id="8609993at2759"/>
<evidence type="ECO:0000313" key="3">
    <source>
        <dbReference type="Proteomes" id="UP000298663"/>
    </source>
</evidence>
<evidence type="ECO:0000313" key="2">
    <source>
        <dbReference type="EMBL" id="TKR64516.1"/>
    </source>
</evidence>
<comment type="caution">
    <text evidence="2">The sequence shown here is derived from an EMBL/GenBank/DDBJ whole genome shotgun (WGS) entry which is preliminary data.</text>
</comment>
<dbReference type="AlphaFoldDB" id="A0A4U5M6L6"/>
<gene>
    <name evidence="2" type="ORF">L596_025032</name>
</gene>
<protein>
    <submittedName>
        <fullName evidence="2">Uncharacterized protein</fullName>
    </submittedName>
</protein>
<accession>A0A4U5M6L6</accession>
<keyword evidence="1" id="KW-0732">Signal</keyword>
<reference evidence="2 3" key="1">
    <citation type="journal article" date="2015" name="Genome Biol.">
        <title>Comparative genomics of Steinernema reveals deeply conserved gene regulatory networks.</title>
        <authorList>
            <person name="Dillman A.R."/>
            <person name="Macchietto M."/>
            <person name="Porter C.F."/>
            <person name="Rogers A."/>
            <person name="Williams B."/>
            <person name="Antoshechkin I."/>
            <person name="Lee M.M."/>
            <person name="Goodwin Z."/>
            <person name="Lu X."/>
            <person name="Lewis E.E."/>
            <person name="Goodrich-Blair H."/>
            <person name="Stock S.P."/>
            <person name="Adams B.J."/>
            <person name="Sternberg P.W."/>
            <person name="Mortazavi A."/>
        </authorList>
    </citation>
    <scope>NUCLEOTIDE SEQUENCE [LARGE SCALE GENOMIC DNA]</scope>
    <source>
        <strain evidence="2 3">ALL</strain>
    </source>
</reference>
<proteinExistence type="predicted"/>
<evidence type="ECO:0000256" key="1">
    <source>
        <dbReference type="SAM" id="SignalP"/>
    </source>
</evidence>
<name>A0A4U5M6L6_STECR</name>
<dbReference type="Proteomes" id="UP000298663">
    <property type="component" value="Unassembled WGS sequence"/>
</dbReference>
<feature type="signal peptide" evidence="1">
    <location>
        <begin position="1"/>
        <end position="26"/>
    </location>
</feature>
<dbReference type="EMBL" id="AZBU02000009">
    <property type="protein sequence ID" value="TKR64516.1"/>
    <property type="molecule type" value="Genomic_DNA"/>
</dbReference>
<keyword evidence="3" id="KW-1185">Reference proteome</keyword>
<sequence length="147" mass="16954">MLLTLTVIFFVALALLFLKHKARVEAGEPGIPLLDRSFNRYLPGAPVYDAPLNFTRPLSRQEIEAHCPHLTEMFRRCRPWLFEPYNSLMKEFVVEAVKTGVAKLAKDFNDIRVISLKQPIPRTAFDKNMGKNRYKGEPILCQFCLPF</sequence>
<organism evidence="2 3">
    <name type="scientific">Steinernema carpocapsae</name>
    <name type="common">Entomopathogenic nematode</name>
    <dbReference type="NCBI Taxonomy" id="34508"/>
    <lineage>
        <taxon>Eukaryota</taxon>
        <taxon>Metazoa</taxon>
        <taxon>Ecdysozoa</taxon>
        <taxon>Nematoda</taxon>
        <taxon>Chromadorea</taxon>
        <taxon>Rhabditida</taxon>
        <taxon>Tylenchina</taxon>
        <taxon>Panagrolaimomorpha</taxon>
        <taxon>Strongyloidoidea</taxon>
        <taxon>Steinernematidae</taxon>
        <taxon>Steinernema</taxon>
    </lineage>
</organism>
<reference evidence="2 3" key="2">
    <citation type="journal article" date="2019" name="G3 (Bethesda)">
        <title>Hybrid Assembly of the Genome of the Entomopathogenic Nematode Steinernema carpocapsae Identifies the X-Chromosome.</title>
        <authorList>
            <person name="Serra L."/>
            <person name="Macchietto M."/>
            <person name="Macias-Munoz A."/>
            <person name="McGill C.J."/>
            <person name="Rodriguez I.M."/>
            <person name="Rodriguez B."/>
            <person name="Murad R."/>
            <person name="Mortazavi A."/>
        </authorList>
    </citation>
    <scope>NUCLEOTIDE SEQUENCE [LARGE SCALE GENOMIC DNA]</scope>
    <source>
        <strain evidence="2 3">ALL</strain>
    </source>
</reference>